<dbReference type="InterPro" id="IPR013892">
    <property type="entry name" value="Cyt_c_biogenesis_Cmc1-like"/>
</dbReference>
<keyword evidence="3" id="KW-0496">Mitochondrion</keyword>
<keyword evidence="5" id="KW-1185">Reference proteome</keyword>
<gene>
    <name evidence="4" type="ORF">NEZAVI_LOCUS14911</name>
</gene>
<dbReference type="Proteomes" id="UP001152798">
    <property type="component" value="Chromosome 7"/>
</dbReference>
<evidence type="ECO:0000313" key="5">
    <source>
        <dbReference type="Proteomes" id="UP001152798"/>
    </source>
</evidence>
<comment type="similarity">
    <text evidence="1 3">Belongs to the CMC family.</text>
</comment>
<evidence type="ECO:0000313" key="4">
    <source>
        <dbReference type="EMBL" id="CAH1407113.1"/>
    </source>
</evidence>
<evidence type="ECO:0000256" key="3">
    <source>
        <dbReference type="RuleBase" id="RU364104"/>
    </source>
</evidence>
<dbReference type="GO" id="GO:0005739">
    <property type="term" value="C:mitochondrion"/>
    <property type="evidence" value="ECO:0007669"/>
    <property type="project" value="UniProtKB-SubCell"/>
</dbReference>
<dbReference type="AlphaFoldDB" id="A0A9P0HQF2"/>
<dbReference type="Pfam" id="PF08583">
    <property type="entry name" value="Cmc1"/>
    <property type="match status" value="1"/>
</dbReference>
<proteinExistence type="inferred from homology"/>
<organism evidence="4 5">
    <name type="scientific">Nezara viridula</name>
    <name type="common">Southern green stink bug</name>
    <name type="synonym">Cimex viridulus</name>
    <dbReference type="NCBI Taxonomy" id="85310"/>
    <lineage>
        <taxon>Eukaryota</taxon>
        <taxon>Metazoa</taxon>
        <taxon>Ecdysozoa</taxon>
        <taxon>Arthropoda</taxon>
        <taxon>Hexapoda</taxon>
        <taxon>Insecta</taxon>
        <taxon>Pterygota</taxon>
        <taxon>Neoptera</taxon>
        <taxon>Paraneoptera</taxon>
        <taxon>Hemiptera</taxon>
        <taxon>Heteroptera</taxon>
        <taxon>Panheteroptera</taxon>
        <taxon>Pentatomomorpha</taxon>
        <taxon>Pentatomoidea</taxon>
        <taxon>Pentatomidae</taxon>
        <taxon>Pentatominae</taxon>
        <taxon>Nezara</taxon>
    </lineage>
</organism>
<keyword evidence="2" id="KW-1015">Disulfide bond</keyword>
<comment type="subcellular location">
    <subcellularLocation>
        <location evidence="3">Mitochondrion</location>
    </subcellularLocation>
</comment>
<sequence length="85" mass="10140">MVGTEKTSHIQTDLGPHGLDFQKCCKESGVLLVMKCRKENNKMKECLTHWYRNPEFVNKCTEEYLEERSEYRRTGIKKRDKLMKI</sequence>
<protein>
    <recommendedName>
        <fullName evidence="3">COX assembly mitochondrial protein</fullName>
    </recommendedName>
</protein>
<evidence type="ECO:0000256" key="1">
    <source>
        <dbReference type="ARBA" id="ARBA00007347"/>
    </source>
</evidence>
<name>A0A9P0HQF2_NEZVI</name>
<accession>A0A9P0HQF2</accession>
<evidence type="ECO:0000256" key="2">
    <source>
        <dbReference type="ARBA" id="ARBA00023157"/>
    </source>
</evidence>
<dbReference type="EMBL" id="OV725083">
    <property type="protein sequence ID" value="CAH1407113.1"/>
    <property type="molecule type" value="Genomic_DNA"/>
</dbReference>
<reference evidence="4" key="1">
    <citation type="submission" date="2022-01" db="EMBL/GenBank/DDBJ databases">
        <authorList>
            <person name="King R."/>
        </authorList>
    </citation>
    <scope>NUCLEOTIDE SEQUENCE</scope>
</reference>